<evidence type="ECO:0000256" key="1">
    <source>
        <dbReference type="ARBA" id="ARBA00022679"/>
    </source>
</evidence>
<name>A0ABY4AI22_9BURK</name>
<evidence type="ECO:0000259" key="3">
    <source>
        <dbReference type="Pfam" id="PF13439"/>
    </source>
</evidence>
<keyword evidence="5" id="KW-1185">Reference proteome</keyword>
<dbReference type="EMBL" id="CP063982">
    <property type="protein sequence ID" value="UOD49733.1"/>
    <property type="molecule type" value="Genomic_DNA"/>
</dbReference>
<evidence type="ECO:0000259" key="2">
    <source>
        <dbReference type="Pfam" id="PF00534"/>
    </source>
</evidence>
<dbReference type="PANTHER" id="PTHR46401:SF2">
    <property type="entry name" value="GLYCOSYLTRANSFERASE WBBK-RELATED"/>
    <property type="match status" value="1"/>
</dbReference>
<dbReference type="CDD" id="cd03809">
    <property type="entry name" value="GT4_MtfB-like"/>
    <property type="match status" value="1"/>
</dbReference>
<accession>A0ABY4AI22</accession>
<organism evidence="4 5">
    <name type="scientific">Orrella daihaiensis</name>
    <dbReference type="NCBI Taxonomy" id="2782176"/>
    <lineage>
        <taxon>Bacteria</taxon>
        <taxon>Pseudomonadati</taxon>
        <taxon>Pseudomonadota</taxon>
        <taxon>Betaproteobacteria</taxon>
        <taxon>Burkholderiales</taxon>
        <taxon>Alcaligenaceae</taxon>
        <taxon>Orrella</taxon>
    </lineage>
</organism>
<keyword evidence="1" id="KW-0808">Transferase</keyword>
<protein>
    <submittedName>
        <fullName evidence="4">Glycosyltransferase family 4 protein</fullName>
    </submittedName>
</protein>
<feature type="domain" description="Glycosyltransferase subfamily 4-like N-terminal" evidence="3">
    <location>
        <begin position="16"/>
        <end position="169"/>
    </location>
</feature>
<feature type="domain" description="Glycosyl transferase family 1" evidence="2">
    <location>
        <begin position="197"/>
        <end position="315"/>
    </location>
</feature>
<dbReference type="Pfam" id="PF13439">
    <property type="entry name" value="Glyco_transf_4"/>
    <property type="match status" value="1"/>
</dbReference>
<gene>
    <name evidence="4" type="ORF">DHf2319_09730</name>
</gene>
<dbReference type="Gene3D" id="3.40.50.2000">
    <property type="entry name" value="Glycogen Phosphorylase B"/>
    <property type="match status" value="2"/>
</dbReference>
<dbReference type="Proteomes" id="UP000831607">
    <property type="component" value="Chromosome"/>
</dbReference>
<dbReference type="InterPro" id="IPR028098">
    <property type="entry name" value="Glyco_trans_4-like_N"/>
</dbReference>
<sequence>MRIGIDARPFQAQFAGTRRYALELCRALDVCLPQAEFFVYGNRPFDLPVRNERWHRVSDHSPLYARLPPTIWFAERVGSLLKRDSIDVFWGGANFLPRDFRSRAGHCKSLLTVLDLVPELFPETMGLKHRLAYSLYFRNSLNNADRLITISQGSKDRLFQTYGKQADAVIYPCASQHFRMPSLEEVRRVRGVYGLHEPFFLAVATLEPRKNLDSLIEAMARLKTERQIEMPDLVLVGQMGWKTKKLMQVIEYAKSCAVRIVQLGFVPDEDLPGLYGAAKAFIFPSRYEGFGIPVLEALKCGAHVLASDTPEIREAGGQQASYFEPTVAGIKAVLQQTLQPNDLGSSGVLSVAHSVDLGSTWAKEGQKLAQMIRSLL</sequence>
<dbReference type="InterPro" id="IPR001296">
    <property type="entry name" value="Glyco_trans_1"/>
</dbReference>
<evidence type="ECO:0000313" key="5">
    <source>
        <dbReference type="Proteomes" id="UP000831607"/>
    </source>
</evidence>
<reference evidence="4 5" key="1">
    <citation type="submission" date="2020-11" db="EMBL/GenBank/DDBJ databases">
        <title>Algicoccus daihaiensis sp.nov., isolated from Daihai Lake in Inner Mongolia.</title>
        <authorList>
            <person name="Kai J."/>
        </authorList>
    </citation>
    <scope>NUCLEOTIDE SEQUENCE [LARGE SCALE GENOMIC DNA]</scope>
    <source>
        <strain evidence="5">f23</strain>
    </source>
</reference>
<dbReference type="RefSeq" id="WP_243477975.1">
    <property type="nucleotide sequence ID" value="NZ_CP063982.1"/>
</dbReference>
<dbReference type="SUPFAM" id="SSF53756">
    <property type="entry name" value="UDP-Glycosyltransferase/glycogen phosphorylase"/>
    <property type="match status" value="1"/>
</dbReference>
<dbReference type="PANTHER" id="PTHR46401">
    <property type="entry name" value="GLYCOSYLTRANSFERASE WBBK-RELATED"/>
    <property type="match status" value="1"/>
</dbReference>
<evidence type="ECO:0000313" key="4">
    <source>
        <dbReference type="EMBL" id="UOD49733.1"/>
    </source>
</evidence>
<dbReference type="Pfam" id="PF00534">
    <property type="entry name" value="Glycos_transf_1"/>
    <property type="match status" value="1"/>
</dbReference>
<proteinExistence type="predicted"/>